<dbReference type="Pfam" id="PF13432">
    <property type="entry name" value="TPR_16"/>
    <property type="match status" value="1"/>
</dbReference>
<dbReference type="Gene3D" id="3.40.50.1110">
    <property type="entry name" value="SGNH hydrolase"/>
    <property type="match status" value="1"/>
</dbReference>
<reference evidence="5 6" key="1">
    <citation type="submission" date="2018-06" db="EMBL/GenBank/DDBJ databases">
        <title>Draft Genome Sequence of a Novel Marine Bacterium Related to the Verrucomicrobia.</title>
        <authorList>
            <person name="Vosseberg J."/>
            <person name="Martijn J."/>
            <person name="Ettema T.J.G."/>
        </authorList>
    </citation>
    <scope>NUCLEOTIDE SEQUENCE [LARGE SCALE GENOMIC DNA]</scope>
    <source>
        <strain evidence="5">TARA_B100001123</strain>
    </source>
</reference>
<proteinExistence type="predicted"/>
<dbReference type="PROSITE" id="PS50005">
    <property type="entry name" value="TPR"/>
    <property type="match status" value="2"/>
</dbReference>
<evidence type="ECO:0000256" key="4">
    <source>
        <dbReference type="SAM" id="Phobius"/>
    </source>
</evidence>
<feature type="transmembrane region" description="Helical" evidence="4">
    <location>
        <begin position="12"/>
        <end position="36"/>
    </location>
</feature>
<evidence type="ECO:0000313" key="5">
    <source>
        <dbReference type="EMBL" id="AWT60580.1"/>
    </source>
</evidence>
<evidence type="ECO:0000256" key="1">
    <source>
        <dbReference type="ARBA" id="ARBA00022737"/>
    </source>
</evidence>
<evidence type="ECO:0000256" key="3">
    <source>
        <dbReference type="PROSITE-ProRule" id="PRU00339"/>
    </source>
</evidence>
<dbReference type="EC" id="3.4.-.-" evidence="5"/>
<keyword evidence="5" id="KW-0378">Hydrolase</keyword>
<evidence type="ECO:0000256" key="2">
    <source>
        <dbReference type="ARBA" id="ARBA00022803"/>
    </source>
</evidence>
<dbReference type="PANTHER" id="PTHR44227">
    <property type="match status" value="1"/>
</dbReference>
<gene>
    <name evidence="5" type="primary">bepA_3</name>
    <name evidence="5" type="ORF">DF168_01795</name>
</gene>
<accession>A0A2Z4AMW2</accession>
<dbReference type="GO" id="GO:0008233">
    <property type="term" value="F:peptidase activity"/>
    <property type="evidence" value="ECO:0007669"/>
    <property type="project" value="UniProtKB-KW"/>
</dbReference>
<name>A0A2Z4AMW2_9BACT</name>
<feature type="repeat" description="TPR" evidence="3">
    <location>
        <begin position="611"/>
        <end position="644"/>
    </location>
</feature>
<dbReference type="SUPFAM" id="SSF48452">
    <property type="entry name" value="TPR-like"/>
    <property type="match status" value="2"/>
</dbReference>
<dbReference type="GO" id="GO:0006508">
    <property type="term" value="P:proteolysis"/>
    <property type="evidence" value="ECO:0007669"/>
    <property type="project" value="UniProtKB-KW"/>
</dbReference>
<keyword evidence="4" id="KW-1133">Transmembrane helix</keyword>
<dbReference type="GO" id="GO:0016788">
    <property type="term" value="F:hydrolase activity, acting on ester bonds"/>
    <property type="evidence" value="ECO:0007669"/>
    <property type="project" value="UniProtKB-ARBA"/>
</dbReference>
<dbReference type="Pfam" id="PF14559">
    <property type="entry name" value="TPR_19"/>
    <property type="match status" value="1"/>
</dbReference>
<keyword evidence="1" id="KW-0677">Repeat</keyword>
<evidence type="ECO:0000313" key="6">
    <source>
        <dbReference type="Proteomes" id="UP000247465"/>
    </source>
</evidence>
<dbReference type="KEGG" id="mtar:DF168_01795"/>
<dbReference type="EMBL" id="CP029803">
    <property type="protein sequence ID" value="AWT60580.1"/>
    <property type="molecule type" value="Genomic_DNA"/>
</dbReference>
<dbReference type="Gene3D" id="1.25.40.10">
    <property type="entry name" value="Tetratricopeptide repeat domain"/>
    <property type="match status" value="2"/>
</dbReference>
<sequence>MKQLRSTFPKVVLAVLVPVVFLVVIEGCLRIFGFGYPSQVFLKNEGTIRNNPAFTFRHFPWSMARPMLPVKFSAEKPDGTIRIFVLGGSAAQGFPGSEFGIGRQLELMLEKAYPNRKIEVINAAITAINSHVVLEIARSCLQYKPDFLVLYLGNNEVVGPYGPGTVLAEFSRNLTFIRINSLLKSTRIFQLLSLAMRAHKPPSGGWRGMQMFLQNTVPLNDPRLQLSYRHLEANLRDILKLSKSNGCTAIFSTIGVNLFDQPPFASVNDTILAGKQRESWRKYFREGSDHYAAGEFREAVSSLVAANQIDDGYAESYYMLGRSYLEQGEEELAREAVDRSRDLDALRFRSDSNINAIIRKIAIDGSGEYAGLVDSARVLANHPKSVQGIPGDAFFYDHVHLSFLGNNVVARALTKEIIDRIGDVLINLPDVEETARQLAFTQWDQLGLLELLANSLLNKPPFTNQLGYAKQHGLRKRKIVQLGRVIDSGAMNDITETYKEALLRRPEDRHLKFRFGLLLNRIGDRTGASDVLRSLIAEYPHDREARMALSSIASEKGEFTEARRHLQAALESNPYAIELRTEFVHFLYKQMKLSEAERYAAELISDHPEDPDARFGYGLVLKKVGKIDRAIEQFRKTVQIDSGHVEARRQIILIFRDAENLDAAIGEAQKWIKVKAISAIGHDLLADLFRERKQFRDAAVHYECAIKLDPDFVVARSKYVQLMARQKRINTAIRLLRQQVRVDPHILEGYSILGLALDIAGRRNEAAETLREGLELDSGNVKMLRELAWNLATTRDAQTRNGAEAVRFAQMMVKRFPENADFLHVLAAAQAENGEFAKAVETARKGLKLAEAERNGDLAEMILHCIGQYKKGRSIRSN</sequence>
<keyword evidence="5" id="KW-0645">Protease</keyword>
<dbReference type="InterPro" id="IPR036514">
    <property type="entry name" value="SGNH_hydro_sf"/>
</dbReference>
<dbReference type="SUPFAM" id="SSF52266">
    <property type="entry name" value="SGNH hydrolase"/>
    <property type="match status" value="1"/>
</dbReference>
<dbReference type="SMART" id="SM00028">
    <property type="entry name" value="TPR"/>
    <property type="match status" value="7"/>
</dbReference>
<dbReference type="Proteomes" id="UP000247465">
    <property type="component" value="Chromosome"/>
</dbReference>
<keyword evidence="2 3" id="KW-0802">TPR repeat</keyword>
<dbReference type="InterPro" id="IPR011990">
    <property type="entry name" value="TPR-like_helical_dom_sf"/>
</dbReference>
<dbReference type="InterPro" id="IPR019734">
    <property type="entry name" value="TPR_rpt"/>
</dbReference>
<dbReference type="AlphaFoldDB" id="A0A2Z4AMW2"/>
<organism evidence="5 6">
    <name type="scientific">Candidatus Moanibacter tarae</name>
    <dbReference type="NCBI Taxonomy" id="2200854"/>
    <lineage>
        <taxon>Bacteria</taxon>
        <taxon>Pseudomonadati</taxon>
        <taxon>Verrucomicrobiota</taxon>
        <taxon>Opitutia</taxon>
        <taxon>Puniceicoccales</taxon>
        <taxon>Puniceicoccales incertae sedis</taxon>
        <taxon>Candidatus Moanibacter</taxon>
    </lineage>
</organism>
<dbReference type="InterPro" id="IPR052346">
    <property type="entry name" value="O-mannosyl-transferase_TMTC"/>
</dbReference>
<feature type="repeat" description="TPR" evidence="3">
    <location>
        <begin position="314"/>
        <end position="347"/>
    </location>
</feature>
<keyword evidence="4" id="KW-0472">Membrane</keyword>
<dbReference type="PANTHER" id="PTHR44227:SF3">
    <property type="entry name" value="PROTEIN O-MANNOSYL-TRANSFERASE TMTC4"/>
    <property type="match status" value="1"/>
</dbReference>
<protein>
    <submittedName>
        <fullName evidence="5">Beta-barrel assembly-enhancing protease</fullName>
        <ecNumber evidence="5">3.4.-.-</ecNumber>
    </submittedName>
</protein>
<keyword evidence="4" id="KW-0812">Transmembrane</keyword>